<feature type="chain" id="PRO_5046821341" evidence="1">
    <location>
        <begin position="25"/>
        <end position="130"/>
    </location>
</feature>
<keyword evidence="3" id="KW-1185">Reference proteome</keyword>
<name>A0ABT1VUW8_9PROT</name>
<keyword evidence="1" id="KW-0732">Signal</keyword>
<protein>
    <submittedName>
        <fullName evidence="2">Uncharacterized protein</fullName>
    </submittedName>
</protein>
<accession>A0ABT1VUW8</accession>
<organism evidence="2 3">
    <name type="scientific">Rhizosaccharibacter radicis</name>
    <dbReference type="NCBI Taxonomy" id="2782605"/>
    <lineage>
        <taxon>Bacteria</taxon>
        <taxon>Pseudomonadati</taxon>
        <taxon>Pseudomonadota</taxon>
        <taxon>Alphaproteobacteria</taxon>
        <taxon>Acetobacterales</taxon>
        <taxon>Acetobacteraceae</taxon>
        <taxon>Rhizosaccharibacter</taxon>
    </lineage>
</organism>
<dbReference type="RefSeq" id="WP_422918888.1">
    <property type="nucleotide sequence ID" value="NZ_JAMZEJ010000003.1"/>
</dbReference>
<evidence type="ECO:0000313" key="3">
    <source>
        <dbReference type="Proteomes" id="UP001524547"/>
    </source>
</evidence>
<evidence type="ECO:0000256" key="1">
    <source>
        <dbReference type="SAM" id="SignalP"/>
    </source>
</evidence>
<comment type="caution">
    <text evidence="2">The sequence shown here is derived from an EMBL/GenBank/DDBJ whole genome shotgun (WGS) entry which is preliminary data.</text>
</comment>
<reference evidence="2 3" key="1">
    <citation type="submission" date="2022-06" db="EMBL/GenBank/DDBJ databases">
        <title>Rhizosaccharibacter gen. nov. sp. nov. KSS12, endophytic bacteria isolated from sugarcane.</title>
        <authorList>
            <person name="Pitiwittayakul N."/>
        </authorList>
    </citation>
    <scope>NUCLEOTIDE SEQUENCE [LARGE SCALE GENOMIC DNA]</scope>
    <source>
        <strain evidence="2 3">KSS12</strain>
    </source>
</reference>
<gene>
    <name evidence="2" type="ORF">NFI88_04695</name>
</gene>
<feature type="signal peptide" evidence="1">
    <location>
        <begin position="1"/>
        <end position="24"/>
    </location>
</feature>
<sequence length="130" mass="14011">MPRFPRVLLSAFSLLCIGATGARAASPAQNQVTGLATPGVDVRCLWRHRVVYEQELPAALRDCRTSKPDLTGNAALQQDALAHHVLFTIRPHDDAILKRQQERPQIGSLIPGVDLDGQLNNVGVDAPSGT</sequence>
<evidence type="ECO:0000313" key="2">
    <source>
        <dbReference type="EMBL" id="MCQ8240138.1"/>
    </source>
</evidence>
<dbReference type="Proteomes" id="UP001524547">
    <property type="component" value="Unassembled WGS sequence"/>
</dbReference>
<dbReference type="EMBL" id="JAMZEJ010000003">
    <property type="protein sequence ID" value="MCQ8240138.1"/>
    <property type="molecule type" value="Genomic_DNA"/>
</dbReference>
<proteinExistence type="predicted"/>